<evidence type="ECO:0000256" key="4">
    <source>
        <dbReference type="ARBA" id="ARBA00022728"/>
    </source>
</evidence>
<keyword evidence="6" id="KW-0508">mRNA splicing</keyword>
<evidence type="ECO:0000256" key="7">
    <source>
        <dbReference type="ARBA" id="ARBA00023242"/>
    </source>
</evidence>
<feature type="compositionally biased region" description="Basic residues" evidence="8">
    <location>
        <begin position="449"/>
        <end position="460"/>
    </location>
</feature>
<dbReference type="InterPro" id="IPR022209">
    <property type="entry name" value="CWC25"/>
</dbReference>
<feature type="compositionally biased region" description="Basic and acidic residues" evidence="8">
    <location>
        <begin position="299"/>
        <end position="338"/>
    </location>
</feature>
<feature type="compositionally biased region" description="Basic and acidic residues" evidence="8">
    <location>
        <begin position="143"/>
        <end position="156"/>
    </location>
</feature>
<evidence type="ECO:0000313" key="11">
    <source>
        <dbReference type="RefSeq" id="XP_022110159.1"/>
    </source>
</evidence>
<comment type="similarity">
    <text evidence="2">Belongs to the CWC25 family.</text>
</comment>
<evidence type="ECO:0000256" key="6">
    <source>
        <dbReference type="ARBA" id="ARBA00023187"/>
    </source>
</evidence>
<feature type="region of interest" description="Disordered" evidence="8">
    <location>
        <begin position="143"/>
        <end position="543"/>
    </location>
</feature>
<dbReference type="PANTHER" id="PTHR16196:SF0">
    <property type="entry name" value="PRE-MRNA-SPLICING FACTOR CWC25 HOMOLOG"/>
    <property type="match status" value="1"/>
</dbReference>
<dbReference type="PANTHER" id="PTHR16196">
    <property type="entry name" value="CELL CYCLE CONTROL PROTEIN CWF25"/>
    <property type="match status" value="1"/>
</dbReference>
<feature type="region of interest" description="Disordered" evidence="8">
    <location>
        <begin position="100"/>
        <end position="120"/>
    </location>
</feature>
<dbReference type="InterPro" id="IPR051376">
    <property type="entry name" value="CWC25_splicing_factor"/>
</dbReference>
<organism evidence="10 12">
    <name type="scientific">Acanthaster planci</name>
    <name type="common">Crown-of-thorns starfish</name>
    <dbReference type="NCBI Taxonomy" id="133434"/>
    <lineage>
        <taxon>Eukaryota</taxon>
        <taxon>Metazoa</taxon>
        <taxon>Echinodermata</taxon>
        <taxon>Eleutherozoa</taxon>
        <taxon>Asterozoa</taxon>
        <taxon>Asteroidea</taxon>
        <taxon>Valvatacea</taxon>
        <taxon>Valvatida</taxon>
        <taxon>Acanthasteridae</taxon>
        <taxon>Acanthaster</taxon>
    </lineage>
</organism>
<keyword evidence="4" id="KW-0747">Spliceosome</keyword>
<feature type="compositionally biased region" description="Basic and acidic residues" evidence="8">
    <location>
        <begin position="496"/>
        <end position="538"/>
    </location>
</feature>
<dbReference type="OrthoDB" id="21123at2759"/>
<keyword evidence="5" id="KW-0175">Coiled coil</keyword>
<accession>A0A8B8A2R1</accession>
<dbReference type="SMART" id="SM01083">
    <property type="entry name" value="Cir_N"/>
    <property type="match status" value="1"/>
</dbReference>
<gene>
    <name evidence="11 12" type="primary">LOC110989817</name>
</gene>
<evidence type="ECO:0000256" key="3">
    <source>
        <dbReference type="ARBA" id="ARBA00022664"/>
    </source>
</evidence>
<feature type="compositionally biased region" description="Basic and acidic residues" evidence="8">
    <location>
        <begin position="7"/>
        <end position="33"/>
    </location>
</feature>
<feature type="compositionally biased region" description="Basic residues" evidence="8">
    <location>
        <begin position="177"/>
        <end position="198"/>
    </location>
</feature>
<dbReference type="GO" id="GO:0005684">
    <property type="term" value="C:U2-type spliceosomal complex"/>
    <property type="evidence" value="ECO:0007669"/>
    <property type="project" value="TreeGrafter"/>
</dbReference>
<keyword evidence="10" id="KW-1185">Reference proteome</keyword>
<evidence type="ECO:0000313" key="12">
    <source>
        <dbReference type="RefSeq" id="XP_022110166.1"/>
    </source>
</evidence>
<keyword evidence="3" id="KW-0507">mRNA processing</keyword>
<dbReference type="GO" id="GO:0000398">
    <property type="term" value="P:mRNA splicing, via spliceosome"/>
    <property type="evidence" value="ECO:0007669"/>
    <property type="project" value="TreeGrafter"/>
</dbReference>
<dbReference type="KEGG" id="aplc:110989817"/>
<dbReference type="Pfam" id="PF12542">
    <property type="entry name" value="CWC25"/>
    <property type="match status" value="1"/>
</dbReference>
<feature type="compositionally biased region" description="Basic and acidic residues" evidence="8">
    <location>
        <begin position="235"/>
        <end position="258"/>
    </location>
</feature>
<sequence length="583" mass="68897">MGGGDLNLKKSWDPRRRDNQEKKWKQEEMDKNERRRLKELLEERQEEKDVDEMRRQGEDAGIIEKCKDRVDWMYKGPESHTNPDDYLLGKEVDKAILESQSGQKRMTEAQGGISSAGSVFGSSASISVDAKDMARKMREDPLFAIKKRELNNRKELVSNPIRMKQLQQMLQTQVGRDKKKKKPKKHKEKRSKKHKKSHSVSSDSSSEEDVALSSSKRQLHQQILPESGKVKVHRRNEDRRRDYESNDGHVPSGRDKPRMMSSLDPARMKALLEREMFKKHKKRRDVSESSSSESDSDEMTPRDQGRQEKKSRHYTNEEHQYRHRSQENKRDSQMRQIERSVSPEVVKRKHGAESEKSPMKYGLQRGRRKLHPSDTPSPERVPGDHTKYHLSESRDRRGDKRQDRSPHRVANKNREKHAERSRDRRGDNRSLSPKRDRYTDRYSDERGEKHHRRDKSHSRSPVRDHGRSRERSRRSPSNSPQRQNSSPKKAATKRKLTAEEMEQKRAEMMNNAKWRDEQRTERVKTYEKEEQAELEMDKKKSKRAEFVQPLKLPDNSSIEDRIHRNIYSIQRTKAALDKNFAKR</sequence>
<comment type="subcellular location">
    <subcellularLocation>
        <location evidence="1">Nucleus</location>
    </subcellularLocation>
</comment>
<proteinExistence type="inferred from homology"/>
<dbReference type="OMA" id="SWHPHTM"/>
<evidence type="ECO:0000259" key="9">
    <source>
        <dbReference type="SMART" id="SM01083"/>
    </source>
</evidence>
<evidence type="ECO:0000313" key="10">
    <source>
        <dbReference type="Proteomes" id="UP000694845"/>
    </source>
</evidence>
<feature type="domain" description="CBF1-interacting co-repressor CIR N-terminal" evidence="9">
    <location>
        <begin position="11"/>
        <end position="47"/>
    </location>
</feature>
<dbReference type="AlphaFoldDB" id="A0A8B8A2R1"/>
<dbReference type="RefSeq" id="XP_022110166.1">
    <property type="nucleotide sequence ID" value="XM_022254474.1"/>
</dbReference>
<name>A0A8B8A2R1_ACAPL</name>
<reference evidence="11 12" key="1">
    <citation type="submission" date="2025-04" db="UniProtKB">
        <authorList>
            <consortium name="RefSeq"/>
        </authorList>
    </citation>
    <scope>IDENTIFICATION</scope>
</reference>
<feature type="compositionally biased region" description="Basic and acidic residues" evidence="8">
    <location>
        <begin position="266"/>
        <end position="276"/>
    </location>
</feature>
<protein>
    <submittedName>
        <fullName evidence="11 12">Pre-mRNA-splicing factor CWC25 homolog isoform X1</fullName>
    </submittedName>
</protein>
<feature type="compositionally biased region" description="Polar residues" evidence="8">
    <location>
        <begin position="165"/>
        <end position="174"/>
    </location>
</feature>
<dbReference type="InterPro" id="IPR019339">
    <property type="entry name" value="CIR_N_dom"/>
</dbReference>
<feature type="region of interest" description="Disordered" evidence="8">
    <location>
        <begin position="1"/>
        <end position="33"/>
    </location>
</feature>
<feature type="compositionally biased region" description="Low complexity" evidence="8">
    <location>
        <begin position="111"/>
        <end position="120"/>
    </location>
</feature>
<dbReference type="Pfam" id="PF10197">
    <property type="entry name" value="Cir_N"/>
    <property type="match status" value="1"/>
</dbReference>
<evidence type="ECO:0000256" key="1">
    <source>
        <dbReference type="ARBA" id="ARBA00004123"/>
    </source>
</evidence>
<dbReference type="RefSeq" id="XP_022110159.1">
    <property type="nucleotide sequence ID" value="XM_022254467.1"/>
</dbReference>
<evidence type="ECO:0000256" key="2">
    <source>
        <dbReference type="ARBA" id="ARBA00006695"/>
    </source>
</evidence>
<feature type="compositionally biased region" description="Basic and acidic residues" evidence="8">
    <location>
        <begin position="381"/>
        <end position="448"/>
    </location>
</feature>
<keyword evidence="7" id="KW-0539">Nucleus</keyword>
<evidence type="ECO:0000256" key="8">
    <source>
        <dbReference type="SAM" id="MobiDB-lite"/>
    </source>
</evidence>
<dbReference type="GeneID" id="110989817"/>
<feature type="compositionally biased region" description="Low complexity" evidence="8">
    <location>
        <begin position="475"/>
        <end position="486"/>
    </location>
</feature>
<evidence type="ECO:0000256" key="5">
    <source>
        <dbReference type="ARBA" id="ARBA00023054"/>
    </source>
</evidence>
<dbReference type="Proteomes" id="UP000694845">
    <property type="component" value="Unplaced"/>
</dbReference>